<dbReference type="Gene3D" id="2.170.130.10">
    <property type="entry name" value="TonB-dependent receptor, plug domain"/>
    <property type="match status" value="1"/>
</dbReference>
<dbReference type="Gene3D" id="2.40.170.20">
    <property type="entry name" value="TonB-dependent receptor, beta-barrel domain"/>
    <property type="match status" value="1"/>
</dbReference>
<name>A0ABW7FM61_9BURK</name>
<dbReference type="PROSITE" id="PS52016">
    <property type="entry name" value="TONB_DEPENDENT_REC_3"/>
    <property type="match status" value="1"/>
</dbReference>
<keyword evidence="6 11" id="KW-0798">TonB box</keyword>
<dbReference type="Proteomes" id="UP001606301">
    <property type="component" value="Unassembled WGS sequence"/>
</dbReference>
<evidence type="ECO:0000259" key="14">
    <source>
        <dbReference type="Pfam" id="PF07715"/>
    </source>
</evidence>
<dbReference type="InterPro" id="IPR037066">
    <property type="entry name" value="Plug_dom_sf"/>
</dbReference>
<comment type="similarity">
    <text evidence="2 10 11">Belongs to the TonB-dependent receptor family.</text>
</comment>
<keyword evidence="4 10" id="KW-1134">Transmembrane beta strand</keyword>
<keyword evidence="3 10" id="KW-0813">Transport</keyword>
<evidence type="ECO:0000313" key="15">
    <source>
        <dbReference type="EMBL" id="MFG6442425.1"/>
    </source>
</evidence>
<dbReference type="Pfam" id="PF00593">
    <property type="entry name" value="TonB_dep_Rec_b-barrel"/>
    <property type="match status" value="1"/>
</dbReference>
<evidence type="ECO:0000256" key="3">
    <source>
        <dbReference type="ARBA" id="ARBA00022448"/>
    </source>
</evidence>
<evidence type="ECO:0000313" key="16">
    <source>
        <dbReference type="Proteomes" id="UP001606301"/>
    </source>
</evidence>
<dbReference type="PANTHER" id="PTHR47234">
    <property type="match status" value="1"/>
</dbReference>
<keyword evidence="16" id="KW-1185">Reference proteome</keyword>
<accession>A0ABW7FM61</accession>
<dbReference type="InterPro" id="IPR000531">
    <property type="entry name" value="Beta-barrel_TonB"/>
</dbReference>
<evidence type="ECO:0000256" key="2">
    <source>
        <dbReference type="ARBA" id="ARBA00009810"/>
    </source>
</evidence>
<keyword evidence="5 10" id="KW-0812">Transmembrane</keyword>
<gene>
    <name evidence="15" type="ORF">ACG0Z3_17200</name>
</gene>
<feature type="chain" id="PRO_5047109997" evidence="12">
    <location>
        <begin position="22"/>
        <end position="974"/>
    </location>
</feature>
<evidence type="ECO:0000256" key="12">
    <source>
        <dbReference type="SAM" id="SignalP"/>
    </source>
</evidence>
<comment type="subcellular location">
    <subcellularLocation>
        <location evidence="1 10">Cell outer membrane</location>
        <topology evidence="1 10">Multi-pass membrane protein</topology>
    </subcellularLocation>
</comment>
<dbReference type="InterPro" id="IPR039426">
    <property type="entry name" value="TonB-dep_rcpt-like"/>
</dbReference>
<sequence>MKPTRIACATALLCLSGAVTAQTGADAPSEQQKLQKVTITGSSIKRLADEKAMPIEVMTAAQIRELGVSSADQLADLLSANVAGNTNQVTNNAVFGTDADKTLGGANFANLRGLGPTGTLVLLNGRRVSTHGMSGGSVDLNAIPMDAIERVEVLKDGASAVYGTDAVGGVMNFITRSDYQGLSLRGSYSTPQADGGGQTRRISASGGVGSLARDGYNLMATVTFDNNEILRGTDRPWATGYQPDQYLTPDSTSAVHANMIAGSSSTTSAVYNTAIPAAGTMVGTSGDTTRYTNLNLLAIQGRCQDIPNQVPLAPNVQIWDLFGYTKANSQYRCTRDYGRNYMLRSPQEATNALVKGTFNINDKHQASLELITSDVTNRGEYSPLQVSSGNTTATVNGVTTVSNTHLQTSSPHYLNMRTLVGATQFDPTKPIAYRVNFLNDLGFRIRENNTKNLRAQASLEGTIGRFDYSVSAGYGESKSSATLISGFANTRKLVNLLASGKYNPFIMPGQTQSAEVVAAFEDMQMRGKIYDGKTSVKQFDATLSGSLGKFMAGDILFATGVNARQETYEFSGSQNFLCVDSITAATLATYDNTALTFGCPGNTSSPTLSRDITAVFGELVVQPLKSLEVTLQVRHDQYQQIGGTTNPKVGIKFTPFDSLLLRASANTGFRAPTAQQVRQGVVVSAMTGQFRDPVLCADVNNPQDATQCARLSTPYATGGNPDLKPETSKQFSVGMVFAPIKDFQAYADYWQVELDDRIRALSITEMVSNYELFKDNFVRDPATGVVRYIQAGWVNAAGSKTKGLDFGIKHQMTALGGKISSSLGGTKMISHKERALETAPMREYVGMWSNTTLYLPWRLNASVSYRTGPWAMTLSGLYRDSYEDQNRGPTAQGGANYTSAQPYTRTVKSYSTFNLVGSYSGLKNVTLSGSIINLADRQPSFTWHNVDSASGAGWDPRVADPRGRTFMLSASWKL</sequence>
<evidence type="ECO:0000256" key="10">
    <source>
        <dbReference type="PROSITE-ProRule" id="PRU01360"/>
    </source>
</evidence>
<organism evidence="15 16">
    <name type="scientific">Pelomonas margarita</name>
    <dbReference type="NCBI Taxonomy" id="3299031"/>
    <lineage>
        <taxon>Bacteria</taxon>
        <taxon>Pseudomonadati</taxon>
        <taxon>Pseudomonadota</taxon>
        <taxon>Betaproteobacteria</taxon>
        <taxon>Burkholderiales</taxon>
        <taxon>Sphaerotilaceae</taxon>
        <taxon>Roseateles</taxon>
    </lineage>
</organism>
<dbReference type="InterPro" id="IPR012910">
    <property type="entry name" value="Plug_dom"/>
</dbReference>
<evidence type="ECO:0000256" key="5">
    <source>
        <dbReference type="ARBA" id="ARBA00022692"/>
    </source>
</evidence>
<evidence type="ECO:0000256" key="4">
    <source>
        <dbReference type="ARBA" id="ARBA00022452"/>
    </source>
</evidence>
<dbReference type="PANTHER" id="PTHR47234:SF2">
    <property type="entry name" value="TONB-DEPENDENT RECEPTOR"/>
    <property type="match status" value="1"/>
</dbReference>
<evidence type="ECO:0000256" key="6">
    <source>
        <dbReference type="ARBA" id="ARBA00023077"/>
    </source>
</evidence>
<feature type="domain" description="TonB-dependent receptor-like beta-barrel" evidence="13">
    <location>
        <begin position="427"/>
        <end position="934"/>
    </location>
</feature>
<dbReference type="EMBL" id="JBIGHW010000010">
    <property type="protein sequence ID" value="MFG6442425.1"/>
    <property type="molecule type" value="Genomic_DNA"/>
</dbReference>
<dbReference type="Pfam" id="PF07715">
    <property type="entry name" value="Plug"/>
    <property type="match status" value="1"/>
</dbReference>
<evidence type="ECO:0000256" key="1">
    <source>
        <dbReference type="ARBA" id="ARBA00004571"/>
    </source>
</evidence>
<feature type="signal peptide" evidence="12">
    <location>
        <begin position="1"/>
        <end position="21"/>
    </location>
</feature>
<evidence type="ECO:0000256" key="8">
    <source>
        <dbReference type="ARBA" id="ARBA00023170"/>
    </source>
</evidence>
<evidence type="ECO:0000256" key="9">
    <source>
        <dbReference type="ARBA" id="ARBA00023237"/>
    </source>
</evidence>
<keyword evidence="9 10" id="KW-0998">Cell outer membrane</keyword>
<feature type="domain" description="TonB-dependent receptor plug" evidence="14">
    <location>
        <begin position="52"/>
        <end position="170"/>
    </location>
</feature>
<dbReference type="SUPFAM" id="SSF56935">
    <property type="entry name" value="Porins"/>
    <property type="match status" value="1"/>
</dbReference>
<keyword evidence="12" id="KW-0732">Signal</keyword>
<evidence type="ECO:0000259" key="13">
    <source>
        <dbReference type="Pfam" id="PF00593"/>
    </source>
</evidence>
<evidence type="ECO:0000256" key="7">
    <source>
        <dbReference type="ARBA" id="ARBA00023136"/>
    </source>
</evidence>
<evidence type="ECO:0000256" key="11">
    <source>
        <dbReference type="RuleBase" id="RU003357"/>
    </source>
</evidence>
<keyword evidence="8 15" id="KW-0675">Receptor</keyword>
<reference evidence="15 16" key="1">
    <citation type="submission" date="2024-08" db="EMBL/GenBank/DDBJ databases">
        <authorList>
            <person name="Lu H."/>
        </authorList>
    </citation>
    <scope>NUCLEOTIDE SEQUENCE [LARGE SCALE GENOMIC DNA]</scope>
    <source>
        <strain evidence="15 16">LKC17W</strain>
    </source>
</reference>
<protein>
    <submittedName>
        <fullName evidence="15">TonB-dependent receptor domain-containing protein</fullName>
    </submittedName>
</protein>
<comment type="caution">
    <text evidence="15">The sequence shown here is derived from an EMBL/GenBank/DDBJ whole genome shotgun (WGS) entry which is preliminary data.</text>
</comment>
<keyword evidence="7 10" id="KW-0472">Membrane</keyword>
<dbReference type="InterPro" id="IPR036942">
    <property type="entry name" value="Beta-barrel_TonB_sf"/>
</dbReference>
<dbReference type="RefSeq" id="WP_394399659.1">
    <property type="nucleotide sequence ID" value="NZ_JBIGHW010000010.1"/>
</dbReference>
<proteinExistence type="inferred from homology"/>